<protein>
    <submittedName>
        <fullName evidence="1">Uncharacterized protein</fullName>
    </submittedName>
</protein>
<accession>A0ABR2C8M7</accession>
<organism evidence="1 2">
    <name type="scientific">Hibiscus sabdariffa</name>
    <name type="common">roselle</name>
    <dbReference type="NCBI Taxonomy" id="183260"/>
    <lineage>
        <taxon>Eukaryota</taxon>
        <taxon>Viridiplantae</taxon>
        <taxon>Streptophyta</taxon>
        <taxon>Embryophyta</taxon>
        <taxon>Tracheophyta</taxon>
        <taxon>Spermatophyta</taxon>
        <taxon>Magnoliopsida</taxon>
        <taxon>eudicotyledons</taxon>
        <taxon>Gunneridae</taxon>
        <taxon>Pentapetalae</taxon>
        <taxon>rosids</taxon>
        <taxon>malvids</taxon>
        <taxon>Malvales</taxon>
        <taxon>Malvaceae</taxon>
        <taxon>Malvoideae</taxon>
        <taxon>Hibiscus</taxon>
    </lineage>
</organism>
<proteinExistence type="predicted"/>
<comment type="caution">
    <text evidence="1">The sequence shown here is derived from an EMBL/GenBank/DDBJ whole genome shotgun (WGS) entry which is preliminary data.</text>
</comment>
<evidence type="ECO:0000313" key="2">
    <source>
        <dbReference type="Proteomes" id="UP001472677"/>
    </source>
</evidence>
<name>A0ABR2C8M7_9ROSI</name>
<dbReference type="Proteomes" id="UP001472677">
    <property type="component" value="Unassembled WGS sequence"/>
</dbReference>
<gene>
    <name evidence="1" type="ORF">V6N12_075793</name>
</gene>
<dbReference type="PANTHER" id="PTHR45950:SF10">
    <property type="entry name" value="HOMEOBOX-LEUCINE ZIPPER PROTEIN REVOLUTA"/>
    <property type="match status" value="1"/>
</dbReference>
<keyword evidence="2" id="KW-1185">Reference proteome</keyword>
<reference evidence="1 2" key="1">
    <citation type="journal article" date="2024" name="G3 (Bethesda)">
        <title>Genome assembly of Hibiscus sabdariffa L. provides insights into metabolisms of medicinal natural products.</title>
        <authorList>
            <person name="Kim T."/>
        </authorList>
    </citation>
    <scope>NUCLEOTIDE SEQUENCE [LARGE SCALE GENOMIC DNA]</scope>
    <source>
        <strain evidence="1">TK-2024</strain>
        <tissue evidence="1">Old leaves</tissue>
    </source>
</reference>
<evidence type="ECO:0000313" key="1">
    <source>
        <dbReference type="EMBL" id="KAK8515770.1"/>
    </source>
</evidence>
<dbReference type="InterPro" id="IPR044830">
    <property type="entry name" value="HD-Zip_III"/>
</dbReference>
<dbReference type="PANTHER" id="PTHR45950">
    <property type="entry name" value="HOMEOBOX-LEUCINE ZIPPER PROTEIN ATHB-14"/>
    <property type="match status" value="1"/>
</dbReference>
<dbReference type="EMBL" id="JBBPBM010000063">
    <property type="protein sequence ID" value="KAK8515770.1"/>
    <property type="molecule type" value="Genomic_DNA"/>
</dbReference>
<sequence>MFPDAAALLPSGFCIILLESKPDTLTTNRTLDLTTSLEVGPATSHAVGDSPGQSTRPMLTIAFQFPFDSNLRDNVAAMA</sequence>